<dbReference type="Proteomes" id="UP000070134">
    <property type="component" value="Chromosome"/>
</dbReference>
<evidence type="ECO:0000313" key="4">
    <source>
        <dbReference type="Proteomes" id="UP000070134"/>
    </source>
</evidence>
<gene>
    <name evidence="3" type="ORF">SA2016_2827</name>
</gene>
<dbReference type="GO" id="GO:0019684">
    <property type="term" value="P:photosynthesis, light reaction"/>
    <property type="evidence" value="ECO:0007669"/>
    <property type="project" value="InterPro"/>
</dbReference>
<dbReference type="InterPro" id="IPR027275">
    <property type="entry name" value="PRC-brl_dom"/>
</dbReference>
<sequence>MITREDLEGLKRGSGDVIGQDGEKIGRLSGLYVDDDTEDPAWVTVKTGLFGLKESFVPLRQATMRGSDLVVRCTKDQVKDAPRIDPEGHLDPGEEDRLYRHYGVPGSQGPAVGSQGLRVMTADENLDPIKGDTGSVFDEGGSAYGAGSGSAGLAGTDDESSEGASEVSEGRAAPGRSGRATSAPRRPATFPGSTTSAGPDSAFLL</sequence>
<feature type="compositionally biased region" description="Gly residues" evidence="1">
    <location>
        <begin position="142"/>
        <end position="152"/>
    </location>
</feature>
<name>A0A127A741_9MICC</name>
<dbReference type="InterPro" id="IPR014747">
    <property type="entry name" value="Bac_photo_RC_H_C"/>
</dbReference>
<feature type="compositionally biased region" description="Basic and acidic residues" evidence="1">
    <location>
        <begin position="1"/>
        <end position="14"/>
    </location>
</feature>
<evidence type="ECO:0000256" key="1">
    <source>
        <dbReference type="SAM" id="MobiDB-lite"/>
    </source>
</evidence>
<evidence type="ECO:0000259" key="2">
    <source>
        <dbReference type="Pfam" id="PF05239"/>
    </source>
</evidence>
<proteinExistence type="predicted"/>
<feature type="region of interest" description="Disordered" evidence="1">
    <location>
        <begin position="1"/>
        <end position="22"/>
    </location>
</feature>
<dbReference type="GO" id="GO:0030077">
    <property type="term" value="C:plasma membrane light-harvesting complex"/>
    <property type="evidence" value="ECO:0007669"/>
    <property type="project" value="InterPro"/>
</dbReference>
<dbReference type="EMBL" id="CP014518">
    <property type="protein sequence ID" value="AMM33492.1"/>
    <property type="molecule type" value="Genomic_DNA"/>
</dbReference>
<feature type="region of interest" description="Disordered" evidence="1">
    <location>
        <begin position="125"/>
        <end position="205"/>
    </location>
</feature>
<dbReference type="AlphaFoldDB" id="A0A127A741"/>
<dbReference type="InterPro" id="IPR011033">
    <property type="entry name" value="PRC_barrel-like_sf"/>
</dbReference>
<dbReference type="RefSeq" id="WP_066499176.1">
    <property type="nucleotide sequence ID" value="NZ_CP014518.1"/>
</dbReference>
<dbReference type="KEGG" id="satk:SA2016_2827"/>
<dbReference type="Gene3D" id="3.90.50.10">
    <property type="entry name" value="Photosynthetic Reaction Center, subunit H, domain 2"/>
    <property type="match status" value="1"/>
</dbReference>
<dbReference type="SUPFAM" id="SSF50346">
    <property type="entry name" value="PRC-barrel domain"/>
    <property type="match status" value="1"/>
</dbReference>
<reference evidence="3 4" key="1">
    <citation type="submission" date="2016-02" db="EMBL/GenBank/DDBJ databases">
        <title>Complete genome of Sinomonas atrocyanea KCTC 3377.</title>
        <authorList>
            <person name="Kim K.M."/>
        </authorList>
    </citation>
    <scope>NUCLEOTIDE SEQUENCE [LARGE SCALE GENOMIC DNA]</scope>
    <source>
        <strain evidence="3 4">KCTC 3377</strain>
    </source>
</reference>
<dbReference type="Pfam" id="PF05239">
    <property type="entry name" value="PRC"/>
    <property type="match status" value="1"/>
</dbReference>
<evidence type="ECO:0000313" key="3">
    <source>
        <dbReference type="EMBL" id="AMM33492.1"/>
    </source>
</evidence>
<dbReference type="PATRIC" id="fig|37927.3.peg.2903"/>
<dbReference type="STRING" id="37927.SA2016_2827"/>
<feature type="domain" description="PRC-barrel" evidence="2">
    <location>
        <begin position="16"/>
        <end position="76"/>
    </location>
</feature>
<protein>
    <recommendedName>
        <fullName evidence="2">PRC-barrel domain-containing protein</fullName>
    </recommendedName>
</protein>
<feature type="compositionally biased region" description="Low complexity" evidence="1">
    <location>
        <begin position="162"/>
        <end position="173"/>
    </location>
</feature>
<organism evidence="3 4">
    <name type="scientific">Sinomonas atrocyanea</name>
    <dbReference type="NCBI Taxonomy" id="37927"/>
    <lineage>
        <taxon>Bacteria</taxon>
        <taxon>Bacillati</taxon>
        <taxon>Actinomycetota</taxon>
        <taxon>Actinomycetes</taxon>
        <taxon>Micrococcales</taxon>
        <taxon>Micrococcaceae</taxon>
        <taxon>Sinomonas</taxon>
    </lineage>
</organism>
<accession>A0A127A741</accession>
<keyword evidence="4" id="KW-1185">Reference proteome</keyword>